<keyword evidence="1" id="KW-0732">Signal</keyword>
<proteinExistence type="predicted"/>
<reference evidence="3" key="1">
    <citation type="submission" date="2022-11" db="UniProtKB">
        <authorList>
            <consortium name="WormBaseParasite"/>
        </authorList>
    </citation>
    <scope>IDENTIFICATION</scope>
</reference>
<accession>A0A915E003</accession>
<evidence type="ECO:0000313" key="3">
    <source>
        <dbReference type="WBParaSite" id="jg25251"/>
    </source>
</evidence>
<feature type="signal peptide" evidence="1">
    <location>
        <begin position="1"/>
        <end position="22"/>
    </location>
</feature>
<feature type="chain" id="PRO_5037985782" evidence="1">
    <location>
        <begin position="23"/>
        <end position="181"/>
    </location>
</feature>
<protein>
    <submittedName>
        <fullName evidence="3">Uncharacterized protein</fullName>
    </submittedName>
</protein>
<evidence type="ECO:0000313" key="2">
    <source>
        <dbReference type="Proteomes" id="UP000887574"/>
    </source>
</evidence>
<evidence type="ECO:0000256" key="1">
    <source>
        <dbReference type="SAM" id="SignalP"/>
    </source>
</evidence>
<keyword evidence="2" id="KW-1185">Reference proteome</keyword>
<dbReference type="WBParaSite" id="jg25251">
    <property type="protein sequence ID" value="jg25251"/>
    <property type="gene ID" value="jg25251"/>
</dbReference>
<sequence>MDVFGWLCLPTTLVSLISLTNSVAIVRVDSYQTFAQISNHHILHYYITGYLSATVATRPNQLATLITLKVFDSHSAPPSIWKHLSAAPLAPPPSTTELVPEPPLKVAASSHISPKAVFDGAGAFAMNAVAPSSPKITLITLPHPPPKILLAGLHLDSHCPVLAQLSNTFSRHHKFHHFLQE</sequence>
<dbReference type="Proteomes" id="UP000887574">
    <property type="component" value="Unplaced"/>
</dbReference>
<dbReference type="AlphaFoldDB" id="A0A915E003"/>
<name>A0A915E003_9BILA</name>
<organism evidence="2 3">
    <name type="scientific">Ditylenchus dipsaci</name>
    <dbReference type="NCBI Taxonomy" id="166011"/>
    <lineage>
        <taxon>Eukaryota</taxon>
        <taxon>Metazoa</taxon>
        <taxon>Ecdysozoa</taxon>
        <taxon>Nematoda</taxon>
        <taxon>Chromadorea</taxon>
        <taxon>Rhabditida</taxon>
        <taxon>Tylenchina</taxon>
        <taxon>Tylenchomorpha</taxon>
        <taxon>Sphaerularioidea</taxon>
        <taxon>Anguinidae</taxon>
        <taxon>Anguininae</taxon>
        <taxon>Ditylenchus</taxon>
    </lineage>
</organism>